<dbReference type="GO" id="GO:0046872">
    <property type="term" value="F:metal ion binding"/>
    <property type="evidence" value="ECO:0007669"/>
    <property type="project" value="UniProtKB-KW"/>
</dbReference>
<evidence type="ECO:0000256" key="4">
    <source>
        <dbReference type="ARBA" id="ARBA00023004"/>
    </source>
</evidence>
<keyword evidence="3" id="KW-0479">Metal-binding</keyword>
<dbReference type="NCBIfam" id="TIGR02481">
    <property type="entry name" value="hemeryth_dom"/>
    <property type="match status" value="1"/>
</dbReference>
<dbReference type="GO" id="GO:0005344">
    <property type="term" value="F:oxygen carrier activity"/>
    <property type="evidence" value="ECO:0007669"/>
    <property type="project" value="UniProtKB-KW"/>
</dbReference>
<comment type="caution">
    <text evidence="6">The sequence shown here is derived from an EMBL/GenBank/DDBJ whole genome shotgun (WGS) entry which is preliminary data.</text>
</comment>
<evidence type="ECO:0000256" key="1">
    <source>
        <dbReference type="ARBA" id="ARBA00010587"/>
    </source>
</evidence>
<evidence type="ECO:0000256" key="3">
    <source>
        <dbReference type="ARBA" id="ARBA00022723"/>
    </source>
</evidence>
<keyword evidence="2" id="KW-0813">Transport</keyword>
<protein>
    <recommendedName>
        <fullName evidence="5">Hemerythrin-like domain-containing protein</fullName>
    </recommendedName>
</protein>
<dbReference type="Proteomes" id="UP000248079">
    <property type="component" value="Unassembled WGS sequence"/>
</dbReference>
<evidence type="ECO:0000313" key="7">
    <source>
        <dbReference type="Proteomes" id="UP000248079"/>
    </source>
</evidence>
<feature type="domain" description="Hemerythrin-like" evidence="5">
    <location>
        <begin position="47"/>
        <end position="155"/>
    </location>
</feature>
<dbReference type="PANTHER" id="PTHR37164:SF1">
    <property type="entry name" value="BACTERIOHEMERYTHRIN"/>
    <property type="match status" value="1"/>
</dbReference>
<evidence type="ECO:0000256" key="2">
    <source>
        <dbReference type="ARBA" id="ARBA00022621"/>
    </source>
</evidence>
<keyword evidence="2" id="KW-0561">Oxygen transport</keyword>
<dbReference type="AlphaFoldDB" id="A0A2V4A215"/>
<comment type="similarity">
    <text evidence="1">Belongs to the hemerythrin family.</text>
</comment>
<evidence type="ECO:0000313" key="6">
    <source>
        <dbReference type="EMBL" id="PXY02925.1"/>
    </source>
</evidence>
<dbReference type="InterPro" id="IPR016131">
    <property type="entry name" value="Haemerythrin_Fe_BS"/>
</dbReference>
<dbReference type="EMBL" id="QFLI01000001">
    <property type="protein sequence ID" value="PXY02925.1"/>
    <property type="molecule type" value="Genomic_DNA"/>
</dbReference>
<dbReference type="PROSITE" id="PS00550">
    <property type="entry name" value="HEMERYTHRINS"/>
    <property type="match status" value="1"/>
</dbReference>
<evidence type="ECO:0000259" key="5">
    <source>
        <dbReference type="Pfam" id="PF01814"/>
    </source>
</evidence>
<name>A0A2V4A215_9BACT</name>
<dbReference type="PANTHER" id="PTHR37164">
    <property type="entry name" value="BACTERIOHEMERYTHRIN"/>
    <property type="match status" value="1"/>
</dbReference>
<dbReference type="CDD" id="cd12107">
    <property type="entry name" value="Hemerythrin"/>
    <property type="match status" value="1"/>
</dbReference>
<keyword evidence="4" id="KW-0408">Iron</keyword>
<organism evidence="6 7">
    <name type="scientific">Marinifilum breve</name>
    <dbReference type="NCBI Taxonomy" id="2184082"/>
    <lineage>
        <taxon>Bacteria</taxon>
        <taxon>Pseudomonadati</taxon>
        <taxon>Bacteroidota</taxon>
        <taxon>Bacteroidia</taxon>
        <taxon>Marinilabiliales</taxon>
        <taxon>Marinifilaceae</taxon>
    </lineage>
</organism>
<dbReference type="SUPFAM" id="SSF47188">
    <property type="entry name" value="Hemerythrin-like"/>
    <property type="match status" value="1"/>
</dbReference>
<dbReference type="Gene3D" id="1.20.120.50">
    <property type="entry name" value="Hemerythrin-like"/>
    <property type="match status" value="1"/>
</dbReference>
<sequence>MCELVNCWELPQVARCLLGNIILTLKHKSMGSRELDGIIQWHSDFETGIARIDFEHKIFIELLNSFKYEINLKRSDEELYRIMNEIEKYAEFHFISEENAMRRMNYPAFKEHQIEHFELLEKFNLAKFKNCNFEGFHEFLKEWFLRHTVESDTKLKLYMLENNINLEDFFYELKI</sequence>
<dbReference type="InterPro" id="IPR012312">
    <property type="entry name" value="Hemerythrin-like"/>
</dbReference>
<gene>
    <name evidence="6" type="ORF">DF185_02190</name>
</gene>
<proteinExistence type="inferred from homology"/>
<dbReference type="InterPro" id="IPR050669">
    <property type="entry name" value="Hemerythrin"/>
</dbReference>
<keyword evidence="7" id="KW-1185">Reference proteome</keyword>
<dbReference type="InterPro" id="IPR035938">
    <property type="entry name" value="Hemerythrin-like_sf"/>
</dbReference>
<dbReference type="Pfam" id="PF01814">
    <property type="entry name" value="Hemerythrin"/>
    <property type="match status" value="1"/>
</dbReference>
<reference evidence="6 7" key="1">
    <citation type="submission" date="2018-05" db="EMBL/GenBank/DDBJ databases">
        <title>Marinifilum breve JC075T sp. nov., a marine bacterium isolated from Yongle Blue Hole in the South China Sea.</title>
        <authorList>
            <person name="Fu T."/>
        </authorList>
    </citation>
    <scope>NUCLEOTIDE SEQUENCE [LARGE SCALE GENOMIC DNA]</scope>
    <source>
        <strain evidence="6 7">JC075</strain>
    </source>
</reference>
<dbReference type="OrthoDB" id="9797092at2"/>
<accession>A0A2V4A215</accession>
<dbReference type="InterPro" id="IPR012827">
    <property type="entry name" value="Hemerythrin_metal-bd"/>
</dbReference>